<evidence type="ECO:0000256" key="3">
    <source>
        <dbReference type="ARBA" id="ARBA00006743"/>
    </source>
</evidence>
<keyword evidence="5 8" id="KW-0274">FAD</keyword>
<dbReference type="InterPro" id="IPR003171">
    <property type="entry name" value="Mehydrof_redctse-like"/>
</dbReference>
<comment type="similarity">
    <text evidence="3 8">Belongs to the methylenetetrahydrofolate reductase family.</text>
</comment>
<gene>
    <name evidence="9" type="ORF">ARTSIC4J27_476</name>
</gene>
<evidence type="ECO:0000313" key="10">
    <source>
        <dbReference type="Proteomes" id="UP000035722"/>
    </source>
</evidence>
<dbReference type="PANTHER" id="PTHR45754">
    <property type="entry name" value="METHYLENETETRAHYDROFOLATE REDUCTASE"/>
    <property type="match status" value="1"/>
</dbReference>
<comment type="caution">
    <text evidence="9">The sequence shown here is derived from an EMBL/GenBank/DDBJ whole genome shotgun (WGS) entry which is preliminary data.</text>
</comment>
<evidence type="ECO:0000256" key="8">
    <source>
        <dbReference type="RuleBase" id="RU003862"/>
    </source>
</evidence>
<dbReference type="EMBL" id="CAQI01000027">
    <property type="protein sequence ID" value="CCQ44550.1"/>
    <property type="molecule type" value="Genomic_DNA"/>
</dbReference>
<dbReference type="GO" id="GO:0005829">
    <property type="term" value="C:cytosol"/>
    <property type="evidence" value="ECO:0007669"/>
    <property type="project" value="TreeGrafter"/>
</dbReference>
<accession>A0A024GX86</accession>
<evidence type="ECO:0000256" key="1">
    <source>
        <dbReference type="ARBA" id="ARBA00001974"/>
    </source>
</evidence>
<evidence type="ECO:0000256" key="2">
    <source>
        <dbReference type="ARBA" id="ARBA00004777"/>
    </source>
</evidence>
<name>A0A024GX86_9MICC</name>
<keyword evidence="6 8" id="KW-0560">Oxidoreductase</keyword>
<dbReference type="GO" id="GO:0071949">
    <property type="term" value="F:FAD binding"/>
    <property type="evidence" value="ECO:0007669"/>
    <property type="project" value="TreeGrafter"/>
</dbReference>
<evidence type="ECO:0000256" key="7">
    <source>
        <dbReference type="ARBA" id="ARBA00048628"/>
    </source>
</evidence>
<dbReference type="GO" id="GO:0106312">
    <property type="term" value="F:methylenetetrahydrofolate reductase (NADH) activity"/>
    <property type="evidence" value="ECO:0007669"/>
    <property type="project" value="UniProtKB-EC"/>
</dbReference>
<dbReference type="PANTHER" id="PTHR45754:SF3">
    <property type="entry name" value="METHYLENETETRAHYDROFOLATE REDUCTASE (NADPH)"/>
    <property type="match status" value="1"/>
</dbReference>
<dbReference type="GO" id="GO:0009086">
    <property type="term" value="P:methionine biosynthetic process"/>
    <property type="evidence" value="ECO:0007669"/>
    <property type="project" value="TreeGrafter"/>
</dbReference>
<dbReference type="InterPro" id="IPR029041">
    <property type="entry name" value="FAD-linked_oxidoreductase-like"/>
</dbReference>
<dbReference type="RefSeq" id="WP_083435277.1">
    <property type="nucleotide sequence ID" value="NZ_CAQI01000027.1"/>
</dbReference>
<dbReference type="GO" id="GO:0035999">
    <property type="term" value="P:tetrahydrofolate interconversion"/>
    <property type="evidence" value="ECO:0007669"/>
    <property type="project" value="UniProtKB-UniPathway"/>
</dbReference>
<organism evidence="9 10">
    <name type="scientific">Pseudarthrobacter siccitolerans</name>
    <dbReference type="NCBI Taxonomy" id="861266"/>
    <lineage>
        <taxon>Bacteria</taxon>
        <taxon>Bacillati</taxon>
        <taxon>Actinomycetota</taxon>
        <taxon>Actinomycetes</taxon>
        <taxon>Micrococcales</taxon>
        <taxon>Micrococcaceae</taxon>
        <taxon>Pseudarthrobacter</taxon>
    </lineage>
</organism>
<keyword evidence="10" id="KW-1185">Reference proteome</keyword>
<dbReference type="Pfam" id="PF02219">
    <property type="entry name" value="MTHFR"/>
    <property type="match status" value="1"/>
</dbReference>
<reference evidence="10" key="1">
    <citation type="journal article" date="2014" name="Genome Announc.">
        <title>Genome Sequence of Arthrobacter siccitolerans 4J27, a Xeroprotectant-Producing Desiccation-Tolerant Microorganism.</title>
        <authorList>
            <person name="Manzanera M."/>
            <person name="Santa-Cruz-Calvo L."/>
            <person name="Vilchez J.I."/>
            <person name="Garcia-Fontana C."/>
            <person name="Silva-Castro G.A."/>
            <person name="Calvo C."/>
            <person name="Gonzalez-Lopez J."/>
        </authorList>
    </citation>
    <scope>NUCLEOTIDE SEQUENCE [LARGE SCALE GENOMIC DNA]</scope>
    <source>
        <strain evidence="10">4J27</strain>
    </source>
</reference>
<comment type="pathway">
    <text evidence="2 8">One-carbon metabolism; tetrahydrofolate interconversion.</text>
</comment>
<sequence>MMFPVRIEVIPSQGIVGQVQALVPRTTTLSVTCLPHHGIERTLRTAVELGDAGYTVVPHLAARSISSTAELTGIVRACGAAGISEVFVIGGDRKQPAGVYRSALPVLEDIAQYTGGTMRAGVAGYPEGHPAVSPVDLLDGLLAKQHLAAHVVTQMCFSTEKIRDYAAFLRGEGVHLPVWAGVAGAVPRTKLVALGTQIGVGSSLKFLSRKGPLARKLLSGDRYSPDSLIASLESQPGSIAGIHLYSFNSLQSVPGNQLPAEPEQATTAALQTALIRGAARDS</sequence>
<evidence type="ECO:0000256" key="6">
    <source>
        <dbReference type="ARBA" id="ARBA00023002"/>
    </source>
</evidence>
<dbReference type="Proteomes" id="UP000035722">
    <property type="component" value="Unassembled WGS sequence"/>
</dbReference>
<dbReference type="AlphaFoldDB" id="A0A024GX86"/>
<dbReference type="Gene3D" id="3.20.20.220">
    <property type="match status" value="1"/>
</dbReference>
<proteinExistence type="inferred from homology"/>
<evidence type="ECO:0000313" key="9">
    <source>
        <dbReference type="EMBL" id="CCQ44550.1"/>
    </source>
</evidence>
<comment type="cofactor">
    <cofactor evidence="1 8">
        <name>FAD</name>
        <dbReference type="ChEBI" id="CHEBI:57692"/>
    </cofactor>
</comment>
<evidence type="ECO:0000256" key="4">
    <source>
        <dbReference type="ARBA" id="ARBA00022630"/>
    </source>
</evidence>
<keyword evidence="4 8" id="KW-0285">Flavoprotein</keyword>
<dbReference type="SUPFAM" id="SSF51730">
    <property type="entry name" value="FAD-linked oxidoreductase"/>
    <property type="match status" value="1"/>
</dbReference>
<comment type="catalytic activity">
    <reaction evidence="7">
        <text>(6S)-5-methyl-5,6,7,8-tetrahydrofolate + NAD(+) = (6R)-5,10-methylene-5,6,7,8-tetrahydrofolate + NADH + H(+)</text>
        <dbReference type="Rhea" id="RHEA:19821"/>
        <dbReference type="ChEBI" id="CHEBI:15378"/>
        <dbReference type="ChEBI" id="CHEBI:15636"/>
        <dbReference type="ChEBI" id="CHEBI:18608"/>
        <dbReference type="ChEBI" id="CHEBI:57540"/>
        <dbReference type="ChEBI" id="CHEBI:57945"/>
        <dbReference type="EC" id="1.5.1.54"/>
    </reaction>
    <physiologicalReaction direction="right-to-left" evidence="7">
        <dbReference type="Rhea" id="RHEA:19823"/>
    </physiologicalReaction>
</comment>
<evidence type="ECO:0000256" key="5">
    <source>
        <dbReference type="ARBA" id="ARBA00022827"/>
    </source>
</evidence>
<dbReference type="OrthoDB" id="9812555at2"/>
<dbReference type="STRING" id="861266.ARTSIC4J27_476"/>
<dbReference type="UniPathway" id="UPA00193"/>
<protein>
    <recommendedName>
        <fullName evidence="8">Methylenetetrahydrofolate reductase</fullName>
    </recommendedName>
</protein>